<feature type="domain" description="Peptidase M48" evidence="13">
    <location>
        <begin position="112"/>
        <end position="335"/>
    </location>
</feature>
<keyword evidence="6" id="KW-0378">Hydrolase</keyword>
<evidence type="ECO:0000256" key="3">
    <source>
        <dbReference type="ARBA" id="ARBA00022670"/>
    </source>
</evidence>
<keyword evidence="8 12" id="KW-1133">Transmembrane helix</keyword>
<keyword evidence="10 12" id="KW-0472">Membrane</keyword>
<organism evidence="14 15">
    <name type="scientific">Kolteria novifilia</name>
    <dbReference type="NCBI Taxonomy" id="2527975"/>
    <lineage>
        <taxon>Bacteria</taxon>
        <taxon>Pseudomonadati</taxon>
        <taxon>Planctomycetota</taxon>
        <taxon>Planctomycetia</taxon>
        <taxon>Kolteriales</taxon>
        <taxon>Kolteriaceae</taxon>
        <taxon>Kolteria</taxon>
    </lineage>
</organism>
<dbReference type="RefSeq" id="WP_145259580.1">
    <property type="nucleotide sequence ID" value="NZ_CP036279.1"/>
</dbReference>
<evidence type="ECO:0000259" key="13">
    <source>
        <dbReference type="Pfam" id="PF01435"/>
    </source>
</evidence>
<name>A0A518B6R7_9BACT</name>
<evidence type="ECO:0000256" key="4">
    <source>
        <dbReference type="ARBA" id="ARBA00022692"/>
    </source>
</evidence>
<evidence type="ECO:0000256" key="11">
    <source>
        <dbReference type="SAM" id="MobiDB-lite"/>
    </source>
</evidence>
<dbReference type="GO" id="GO:0046872">
    <property type="term" value="F:metal ion binding"/>
    <property type="evidence" value="ECO:0007669"/>
    <property type="project" value="UniProtKB-KW"/>
</dbReference>
<evidence type="ECO:0000313" key="15">
    <source>
        <dbReference type="Proteomes" id="UP000317093"/>
    </source>
</evidence>
<comment type="cofactor">
    <cofactor evidence="1">
        <name>Zn(2+)</name>
        <dbReference type="ChEBI" id="CHEBI:29105"/>
    </cofactor>
</comment>
<dbReference type="CDD" id="cd07340">
    <property type="entry name" value="M48B_Htpx_like"/>
    <property type="match status" value="1"/>
</dbReference>
<proteinExistence type="predicted"/>
<evidence type="ECO:0000256" key="9">
    <source>
        <dbReference type="ARBA" id="ARBA00023049"/>
    </source>
</evidence>
<keyword evidence="5" id="KW-0479">Metal-binding</keyword>
<dbReference type="InterPro" id="IPR001915">
    <property type="entry name" value="Peptidase_M48"/>
</dbReference>
<evidence type="ECO:0000256" key="5">
    <source>
        <dbReference type="ARBA" id="ARBA00022723"/>
    </source>
</evidence>
<dbReference type="AlphaFoldDB" id="A0A518B6R7"/>
<keyword evidence="7" id="KW-0862">Zinc</keyword>
<dbReference type="KEGG" id="knv:Pan216_35420"/>
<feature type="region of interest" description="Disordered" evidence="11">
    <location>
        <begin position="332"/>
        <end position="366"/>
    </location>
</feature>
<evidence type="ECO:0000256" key="1">
    <source>
        <dbReference type="ARBA" id="ARBA00001947"/>
    </source>
</evidence>
<feature type="transmembrane region" description="Helical" evidence="12">
    <location>
        <begin position="17"/>
        <end position="40"/>
    </location>
</feature>
<dbReference type="EMBL" id="CP036279">
    <property type="protein sequence ID" value="QDU62675.1"/>
    <property type="molecule type" value="Genomic_DNA"/>
</dbReference>
<dbReference type="GO" id="GO:0006508">
    <property type="term" value="P:proteolysis"/>
    <property type="evidence" value="ECO:0007669"/>
    <property type="project" value="UniProtKB-KW"/>
</dbReference>
<gene>
    <name evidence="14" type="ORF">Pan216_35420</name>
</gene>
<dbReference type="GO" id="GO:0004222">
    <property type="term" value="F:metalloendopeptidase activity"/>
    <property type="evidence" value="ECO:0007669"/>
    <property type="project" value="InterPro"/>
</dbReference>
<dbReference type="PANTHER" id="PTHR43221:SF2">
    <property type="entry name" value="PROTEASE HTPX HOMOLOG"/>
    <property type="match status" value="1"/>
</dbReference>
<feature type="transmembrane region" description="Helical" evidence="12">
    <location>
        <begin position="232"/>
        <end position="255"/>
    </location>
</feature>
<protein>
    <recommendedName>
        <fullName evidence="13">Peptidase M48 domain-containing protein</fullName>
    </recommendedName>
</protein>
<evidence type="ECO:0000256" key="6">
    <source>
        <dbReference type="ARBA" id="ARBA00022801"/>
    </source>
</evidence>
<evidence type="ECO:0000313" key="14">
    <source>
        <dbReference type="EMBL" id="QDU62675.1"/>
    </source>
</evidence>
<keyword evidence="2" id="KW-1003">Cell membrane</keyword>
<dbReference type="SUPFAM" id="SSF158682">
    <property type="entry name" value="TerB-like"/>
    <property type="match status" value="1"/>
</dbReference>
<feature type="transmembrane region" description="Helical" evidence="12">
    <location>
        <begin position="190"/>
        <end position="212"/>
    </location>
</feature>
<keyword evidence="15" id="KW-1185">Reference proteome</keyword>
<evidence type="ECO:0000256" key="2">
    <source>
        <dbReference type="ARBA" id="ARBA00022475"/>
    </source>
</evidence>
<evidence type="ECO:0000256" key="7">
    <source>
        <dbReference type="ARBA" id="ARBA00022833"/>
    </source>
</evidence>
<dbReference type="OrthoDB" id="15218at2"/>
<keyword evidence="9" id="KW-0482">Metalloprotease</keyword>
<evidence type="ECO:0000256" key="12">
    <source>
        <dbReference type="SAM" id="Phobius"/>
    </source>
</evidence>
<reference evidence="14 15" key="1">
    <citation type="submission" date="2019-02" db="EMBL/GenBank/DDBJ databases">
        <title>Deep-cultivation of Planctomycetes and their phenomic and genomic characterization uncovers novel biology.</title>
        <authorList>
            <person name="Wiegand S."/>
            <person name="Jogler M."/>
            <person name="Boedeker C."/>
            <person name="Pinto D."/>
            <person name="Vollmers J."/>
            <person name="Rivas-Marin E."/>
            <person name="Kohn T."/>
            <person name="Peeters S.H."/>
            <person name="Heuer A."/>
            <person name="Rast P."/>
            <person name="Oberbeckmann S."/>
            <person name="Bunk B."/>
            <person name="Jeske O."/>
            <person name="Meyerdierks A."/>
            <person name="Storesund J.E."/>
            <person name="Kallscheuer N."/>
            <person name="Luecker S."/>
            <person name="Lage O.M."/>
            <person name="Pohl T."/>
            <person name="Merkel B.J."/>
            <person name="Hornburger P."/>
            <person name="Mueller R.-W."/>
            <person name="Bruemmer F."/>
            <person name="Labrenz M."/>
            <person name="Spormann A.M."/>
            <person name="Op den Camp H."/>
            <person name="Overmann J."/>
            <person name="Amann R."/>
            <person name="Jetten M.S.M."/>
            <person name="Mascher T."/>
            <person name="Medema M.H."/>
            <person name="Devos D.P."/>
            <person name="Kaster A.-K."/>
            <person name="Ovreas L."/>
            <person name="Rohde M."/>
            <person name="Galperin M.Y."/>
            <person name="Jogler C."/>
        </authorList>
    </citation>
    <scope>NUCLEOTIDE SEQUENCE [LARGE SCALE GENOMIC DNA]</scope>
    <source>
        <strain evidence="14 15">Pan216</strain>
    </source>
</reference>
<evidence type="ECO:0000256" key="8">
    <source>
        <dbReference type="ARBA" id="ARBA00022989"/>
    </source>
</evidence>
<dbReference type="InterPro" id="IPR050083">
    <property type="entry name" value="HtpX_protease"/>
</dbReference>
<accession>A0A518B6R7</accession>
<keyword evidence="4 12" id="KW-0812">Transmembrane</keyword>
<evidence type="ECO:0000256" key="10">
    <source>
        <dbReference type="ARBA" id="ARBA00023136"/>
    </source>
</evidence>
<dbReference type="Proteomes" id="UP000317093">
    <property type="component" value="Chromosome"/>
</dbReference>
<dbReference type="Gene3D" id="3.30.2010.10">
    <property type="entry name" value="Metalloproteases ('zincins'), catalytic domain"/>
    <property type="match status" value="1"/>
</dbReference>
<feature type="compositionally biased region" description="Low complexity" evidence="11">
    <location>
        <begin position="353"/>
        <end position="366"/>
    </location>
</feature>
<feature type="transmembrane region" description="Helical" evidence="12">
    <location>
        <begin position="60"/>
        <end position="83"/>
    </location>
</feature>
<sequence length="657" mass="70820">MDFFEHQDAARRKTGWLVFYFILAVIAIVVLVNVIFLVGLGFATTGGEQRGGASGPPSPIAILELCAAVSIGTILVIFFGSLYQTMQLSSGGSAVATMLGGTPISADTRDPEERKVLNVVEEMAIASGLPVPPVYILDSEEGINAFAAGFTPSDAVIGVTRGCVRFLSRDELQGVMAHEFSHILNGDMRINIRLIGILFGIVMISTIGWWLMRGGAYASIGSSRRDDRKDGGAVIFIGIGLLIVGWIGVFFGNLIKAAVSRQREFLADASAVQFTRNPDGIAGALKKIGGLSAGSSLETPNANQASHLFFSKGLPSLSGLFATHPPLPERIKRIDPSWDGEFPRPSIASSDDSGQYQRPQRQPRRSGAAAAAGMVSGLNDFAIRSDHAVSRVGTVSEDHLDHASGVISGMPDGLWEMAHETYGARAVVYALLLMDGEESQKKQVEYLRQNSDPAVFEEMKKVWPMVKKVPADSRFPLIDLCLPALRQLSQSQWATFKRNVYEMVNADEQISLFEYTLHRVISRHLAPHFQGARKPKVKYTLPKQVLPECTVLLSTLAYFGSPEDDGEAQKAFSAGVSKLGTGSLSILPKEQCRIRDVDASLGKLEVASPGLKRKLLAALTECVGSDGRITLAEAELLRAIADGLDCPMPPLHVSSEA</sequence>
<keyword evidence="3" id="KW-0645">Protease</keyword>
<dbReference type="Pfam" id="PF01435">
    <property type="entry name" value="Peptidase_M48"/>
    <property type="match status" value="1"/>
</dbReference>
<dbReference type="PANTHER" id="PTHR43221">
    <property type="entry name" value="PROTEASE HTPX"/>
    <property type="match status" value="1"/>
</dbReference>
<dbReference type="InterPro" id="IPR029024">
    <property type="entry name" value="TerB-like"/>
</dbReference>